<dbReference type="Gene3D" id="3.30.565.10">
    <property type="entry name" value="Histidine kinase-like ATPase, C-terminal domain"/>
    <property type="match status" value="1"/>
</dbReference>
<dbReference type="Pfam" id="PF02518">
    <property type="entry name" value="HATPase_c"/>
    <property type="match status" value="1"/>
</dbReference>
<dbReference type="SUPFAM" id="SSF55874">
    <property type="entry name" value="ATPase domain of HSP90 chaperone/DNA topoisomerase II/histidine kinase"/>
    <property type="match status" value="1"/>
</dbReference>
<dbReference type="PANTHER" id="PTHR44757">
    <property type="entry name" value="DIGUANYLATE CYCLASE DGCP"/>
    <property type="match status" value="1"/>
</dbReference>
<dbReference type="Pfam" id="PF07730">
    <property type="entry name" value="HisKA_3"/>
    <property type="match status" value="1"/>
</dbReference>
<dbReference type="InterPro" id="IPR011712">
    <property type="entry name" value="Sig_transdc_His_kin_sub3_dim/P"/>
</dbReference>
<evidence type="ECO:0000313" key="5">
    <source>
        <dbReference type="EMBL" id="AEK61657.1"/>
    </source>
</evidence>
<dbReference type="Pfam" id="PF08448">
    <property type="entry name" value="PAS_4"/>
    <property type="match status" value="4"/>
</dbReference>
<feature type="domain" description="PAC" evidence="4">
    <location>
        <begin position="338"/>
        <end position="388"/>
    </location>
</feature>
<evidence type="ECO:0000259" key="4">
    <source>
        <dbReference type="PROSITE" id="PS50113"/>
    </source>
</evidence>
<dbReference type="Gene3D" id="3.30.450.20">
    <property type="entry name" value="PAS domain"/>
    <property type="match status" value="6"/>
</dbReference>
<dbReference type="Proteomes" id="UP000008392">
    <property type="component" value="Chromosome"/>
</dbReference>
<dbReference type="InterPro" id="IPR052155">
    <property type="entry name" value="Biofilm_reg_signaling"/>
</dbReference>
<feature type="domain" description="PAC" evidence="4">
    <location>
        <begin position="217"/>
        <end position="269"/>
    </location>
</feature>
<dbReference type="EC" id="2.7.13.3" evidence="5"/>
<dbReference type="NCBIfam" id="TIGR00229">
    <property type="entry name" value="sensory_box"/>
    <property type="match status" value="5"/>
</dbReference>
<dbReference type="InterPro" id="IPR000700">
    <property type="entry name" value="PAS-assoc_C"/>
</dbReference>
<dbReference type="InterPro" id="IPR005467">
    <property type="entry name" value="His_kinase_dom"/>
</dbReference>
<dbReference type="EMBL" id="CP002745">
    <property type="protein sequence ID" value="AEK61657.1"/>
    <property type="molecule type" value="Genomic_DNA"/>
</dbReference>
<feature type="domain" description="Histidine kinase" evidence="2">
    <location>
        <begin position="785"/>
        <end position="977"/>
    </location>
</feature>
<evidence type="ECO:0000259" key="2">
    <source>
        <dbReference type="PROSITE" id="PS50109"/>
    </source>
</evidence>
<reference evidence="5 6" key="1">
    <citation type="journal article" date="2004" name="Environ. Microbiol.">
        <title>Phylogeny-function analysis of (meta)genomic libraries: screening for expression of ribosomal RNA genes by large-insert library fluorescent in situ hybridization (LIL-FISH).</title>
        <authorList>
            <person name="Leveau J.H."/>
            <person name="Gerards S."/>
            <person name="de Boer W."/>
            <person name="van Veen J.A."/>
        </authorList>
    </citation>
    <scope>NUCLEOTIDE SEQUENCE [LARGE SCALE GENOMIC DNA]</scope>
    <source>
        <strain evidence="5 6">Ter331</strain>
    </source>
</reference>
<dbReference type="CDD" id="cd16917">
    <property type="entry name" value="HATPase_UhpB-NarQ-NarX-like"/>
    <property type="match status" value="1"/>
</dbReference>
<dbReference type="InterPro" id="IPR036890">
    <property type="entry name" value="HATPase_C_sf"/>
</dbReference>
<gene>
    <name evidence="5" type="primary">hrpX</name>
    <name evidence="5" type="ordered locus">CFU_1825</name>
</gene>
<sequence length="984" mass="112263">MSSMRDEPAMNLLPKKKDFFQDIFERSATAMTIIGQDRIFLAVNTAAHAILGYEAEELTGKHFADILHPEDQLLILNAFDDRLTHETTGDLCLESRYIRKNGQIIQRTLHLSPVRDAHGGFLYFFAQLIDTSALASPKNGGLSEDNQQRILFDNFPFLAWLKDTESRFLAVNQPFADAFGLAAADGFVGKTDQDIYPQDLAQQYRDDDQEVLGSGDRKIYEEIIEVQGVRKWFEIYKAPVWDADGKLRGSVGYARDITRRKETEQHLALNEFTLNQVNDSVLLIDQHGRFHYANDAACRALNYSRAELLGMGVPDIDPDWPAARWPECFDHIKIHGSKKIETRHQAKDGRIFPVEVSARYFEYHGRGYNVTLVRDITERKRTEELLHKREQEFRALVENSPDTIVRYDRECRRMYVNPALTRVTGIPAQEMLGKTPVGFELNYGETVQYQHAIQQVLQNGVKQEIELFLHSPDGKTSCLQIQLMPERAPNGQIVSVLALGRDITALKESEIRLRTLVENLPDFIARFDLLGRYTYVNPSVAKAYGRTSEHFVGKTMRELHLDPDGQQEKHIKETIRLGAPHAIENKWMTPDGERFFEIRFIPKKDGRGQTIGVLAIGRDITERKQADELLLKREQEFRTLAENLPDLVVRYDRDCRRTYVNPAYEQETGIPARQSMHKTPDAKWRTGISGEEFNATLCKVMETQIPAQIFLRGTKANLQTADYAFHVVAECNPDGEVIGALAIGKNVTVLKETQRRLEESQLLLRQLAAHNETAREDDRRHLSREIHDELGQCLSALRMGMSSVLELQYNEDHSSSQAIIQRMITLVDSTIQIVRNLVTWLRPSALDMGIVPALEWLAEEFNRVHPGIRCILRVVEEDIHLDEKRATEIFRITQESLTNISRHADATEVQIALDRKESHYLLEVRDNGKGFDSLLQKKQSFGLIGVRERVLMLEGNVEISSMPDQGTIIRVGIPIHAHSVSTDS</sequence>
<dbReference type="InterPro" id="IPR013655">
    <property type="entry name" value="PAS_fold_3"/>
</dbReference>
<keyword evidence="1" id="KW-0175">Coiled coil</keyword>
<feature type="domain" description="PAC" evidence="4">
    <location>
        <begin position="581"/>
        <end position="632"/>
    </location>
</feature>
<keyword evidence="6" id="KW-1185">Reference proteome</keyword>
<feature type="coiled-coil region" evidence="1">
    <location>
        <begin position="750"/>
        <end position="777"/>
    </location>
</feature>
<dbReference type="Pfam" id="PF08447">
    <property type="entry name" value="PAS_3"/>
    <property type="match status" value="1"/>
</dbReference>
<dbReference type="PROSITE" id="PS50112">
    <property type="entry name" value="PAS"/>
    <property type="match status" value="4"/>
</dbReference>
<dbReference type="GO" id="GO:0016020">
    <property type="term" value="C:membrane"/>
    <property type="evidence" value="ECO:0007669"/>
    <property type="project" value="InterPro"/>
</dbReference>
<reference evidence="6" key="6">
    <citation type="submission" date="2011-05" db="EMBL/GenBank/DDBJ databases">
        <title>Complete sequence of Collimonas fungivorans Ter331.</title>
        <authorList>
            <person name="Leveau J.H."/>
        </authorList>
    </citation>
    <scope>NUCLEOTIDE SEQUENCE [LARGE SCALE GENOMIC DNA]</scope>
    <source>
        <strain evidence="6">Ter331</strain>
    </source>
</reference>
<dbReference type="GO" id="GO:0000155">
    <property type="term" value="F:phosphorelay sensor kinase activity"/>
    <property type="evidence" value="ECO:0007669"/>
    <property type="project" value="InterPro"/>
</dbReference>
<dbReference type="SMART" id="SM00387">
    <property type="entry name" value="HATPase_c"/>
    <property type="match status" value="1"/>
</dbReference>
<reference evidence="5 6" key="3">
    <citation type="journal article" date="2008" name="FEMS Microbiol. Ecol.">
        <title>Identification and characterization of genes underlying chitinolysis in Collimonas fungivorans Ter331.</title>
        <authorList>
            <person name="Fritsche K."/>
            <person name="de Boer W."/>
            <person name="Gerards S."/>
            <person name="van den Berg M."/>
            <person name="van Veen J.A."/>
            <person name="Leveau J.H."/>
        </authorList>
    </citation>
    <scope>NUCLEOTIDE SEQUENCE [LARGE SCALE GENOMIC DNA]</scope>
    <source>
        <strain evidence="5 6">Ter331</strain>
    </source>
</reference>
<dbReference type="AlphaFoldDB" id="G0AGP4"/>
<dbReference type="PROSITE" id="PS50109">
    <property type="entry name" value="HIS_KIN"/>
    <property type="match status" value="1"/>
</dbReference>
<evidence type="ECO:0000259" key="3">
    <source>
        <dbReference type="PROSITE" id="PS50112"/>
    </source>
</evidence>
<dbReference type="InterPro" id="IPR000014">
    <property type="entry name" value="PAS"/>
</dbReference>
<reference evidence="5 6" key="5">
    <citation type="journal article" date="2011" name="ISME J.">
        <title>Dual transcriptional profiling of a bacterial/fungal confrontation: Collimonas fungivorans versus Aspergillus niger.</title>
        <authorList>
            <person name="Mela F."/>
            <person name="Fritsche K."/>
            <person name="de Boer W."/>
            <person name="van Veen J.A."/>
            <person name="de Graaff L.H."/>
            <person name="van den Berg M."/>
            <person name="Leveau J.H."/>
        </authorList>
    </citation>
    <scope>NUCLEOTIDE SEQUENCE [LARGE SCALE GENOMIC DNA]</scope>
    <source>
        <strain evidence="5 6">Ter331</strain>
    </source>
</reference>
<proteinExistence type="predicted"/>
<evidence type="ECO:0000313" key="6">
    <source>
        <dbReference type="Proteomes" id="UP000008392"/>
    </source>
</evidence>
<feature type="domain" description="PAS" evidence="3">
    <location>
        <begin position="389"/>
        <end position="460"/>
    </location>
</feature>
<dbReference type="KEGG" id="cfu:CFU_1825"/>
<accession>G0AGP4</accession>
<evidence type="ECO:0000256" key="1">
    <source>
        <dbReference type="SAM" id="Coils"/>
    </source>
</evidence>
<dbReference type="Gene3D" id="1.20.5.1930">
    <property type="match status" value="1"/>
</dbReference>
<dbReference type="SMART" id="SM00086">
    <property type="entry name" value="PAC"/>
    <property type="match status" value="5"/>
</dbReference>
<feature type="domain" description="PAC" evidence="4">
    <location>
        <begin position="463"/>
        <end position="515"/>
    </location>
</feature>
<dbReference type="InterPro" id="IPR035965">
    <property type="entry name" value="PAS-like_dom_sf"/>
</dbReference>
<dbReference type="STRING" id="1005048.CFU_1825"/>
<feature type="domain" description="PAS" evidence="3">
    <location>
        <begin position="16"/>
        <end position="86"/>
    </location>
</feature>
<dbReference type="SMART" id="SM00091">
    <property type="entry name" value="PAS"/>
    <property type="match status" value="6"/>
</dbReference>
<organism evidence="5 6">
    <name type="scientific">Collimonas fungivorans (strain Ter331)</name>
    <dbReference type="NCBI Taxonomy" id="1005048"/>
    <lineage>
        <taxon>Bacteria</taxon>
        <taxon>Pseudomonadati</taxon>
        <taxon>Pseudomonadota</taxon>
        <taxon>Betaproteobacteria</taxon>
        <taxon>Burkholderiales</taxon>
        <taxon>Oxalobacteraceae</taxon>
        <taxon>Collimonas</taxon>
    </lineage>
</organism>
<dbReference type="GO" id="GO:0046983">
    <property type="term" value="F:protein dimerization activity"/>
    <property type="evidence" value="ECO:0007669"/>
    <property type="project" value="InterPro"/>
</dbReference>
<keyword evidence="5" id="KW-0418">Kinase</keyword>
<name>G0AGP4_COLFT</name>
<keyword evidence="5" id="KW-0808">Transferase</keyword>
<dbReference type="eggNOG" id="COG2202">
    <property type="taxonomic scope" value="Bacteria"/>
</dbReference>
<dbReference type="InterPro" id="IPR003594">
    <property type="entry name" value="HATPase_dom"/>
</dbReference>
<protein>
    <submittedName>
        <fullName evidence="5">PAS/PAC sensor signal transduction histidine kinase</fullName>
        <ecNumber evidence="5">2.7.13.3</ecNumber>
    </submittedName>
</protein>
<reference evidence="5 6" key="2">
    <citation type="journal article" date="2006" name="J. Microbiol. Methods">
        <title>Genomic flank-sequencing of plasposon insertion sites for rapid identification of functional genes.</title>
        <authorList>
            <person name="Leveau J.H."/>
            <person name="Gerards S."/>
            <person name="Fritsche K."/>
            <person name="Zondag G."/>
            <person name="van Veen J.A."/>
        </authorList>
    </citation>
    <scope>NUCLEOTIDE SEQUENCE [LARGE SCALE GENOMIC DNA]</scope>
    <source>
        <strain evidence="5 6">Ter331</strain>
    </source>
</reference>
<dbReference type="InterPro" id="IPR013656">
    <property type="entry name" value="PAS_4"/>
</dbReference>
<dbReference type="HOGENOM" id="CLU_300131_0_0_4"/>
<feature type="domain" description="PAS" evidence="3">
    <location>
        <begin position="274"/>
        <end position="310"/>
    </location>
</feature>
<reference evidence="5 6" key="4">
    <citation type="journal article" date="2010" name="Environ. Microbiol.">
        <title>The bacterial genus Collimonas: mycophagy, weathering and other adaptive solutions to life in oligotrophic soil environments.</title>
        <authorList>
            <person name="Leveau J.H."/>
            <person name="Uroz S."/>
            <person name="de Boer W."/>
        </authorList>
    </citation>
    <scope>NUCLEOTIDE SEQUENCE [LARGE SCALE GENOMIC DNA]</scope>
    <source>
        <strain evidence="5 6">Ter331</strain>
    </source>
</reference>
<dbReference type="SUPFAM" id="SSF55785">
    <property type="entry name" value="PYP-like sensor domain (PAS domain)"/>
    <property type="match status" value="6"/>
</dbReference>
<dbReference type="InterPro" id="IPR001610">
    <property type="entry name" value="PAC"/>
</dbReference>
<dbReference type="eggNOG" id="COG4585">
    <property type="taxonomic scope" value="Bacteria"/>
</dbReference>
<dbReference type="eggNOG" id="COG3829">
    <property type="taxonomic scope" value="Bacteria"/>
</dbReference>
<dbReference type="Pfam" id="PF13426">
    <property type="entry name" value="PAS_9"/>
    <property type="match status" value="1"/>
</dbReference>
<feature type="domain" description="PAS" evidence="3">
    <location>
        <begin position="509"/>
        <end position="578"/>
    </location>
</feature>
<dbReference type="PANTHER" id="PTHR44757:SF2">
    <property type="entry name" value="BIOFILM ARCHITECTURE MAINTENANCE PROTEIN MBAA"/>
    <property type="match status" value="1"/>
</dbReference>
<dbReference type="eggNOG" id="COG3283">
    <property type="taxonomic scope" value="Bacteria"/>
</dbReference>
<dbReference type="CDD" id="cd00130">
    <property type="entry name" value="PAS"/>
    <property type="match status" value="5"/>
</dbReference>
<dbReference type="PROSITE" id="PS50113">
    <property type="entry name" value="PAC"/>
    <property type="match status" value="4"/>
</dbReference>